<feature type="transmembrane region" description="Helical" evidence="1">
    <location>
        <begin position="89"/>
        <end position="110"/>
    </location>
</feature>
<proteinExistence type="predicted"/>
<comment type="caution">
    <text evidence="2">The sequence shown here is derived from an EMBL/GenBank/DDBJ whole genome shotgun (WGS) entry which is preliminary data.</text>
</comment>
<protein>
    <recommendedName>
        <fullName evidence="4">Tetratricopeptide repeat protein</fullName>
    </recommendedName>
</protein>
<sequence length="256" mass="29837">MNKRYQIDDLEAYLDGLMESEKAEQFLKELEIDSSLRVDFESLKLAREGIELAAWKEMVRKSQAEFLAGRTSSKTESETLIKSISSFAWISRIAASLTLFLASALAVLFFSTSPESITSKHLDYQIPVMRSGEFELSSLEEAYQKKDFETINKLASEIDRYDAKAYFILSMVYLDQSRPESAENLLLEIEERNKSNQSKEFADQIDYYLVKAYLEQEKIRDAKTRMEKILEDPKHTYHQNFTGWDQVKIRVLEWKN</sequence>
<keyword evidence="1" id="KW-0472">Membrane</keyword>
<evidence type="ECO:0008006" key="4">
    <source>
        <dbReference type="Google" id="ProtNLM"/>
    </source>
</evidence>
<dbReference type="Proteomes" id="UP001338309">
    <property type="component" value="Unassembled WGS sequence"/>
</dbReference>
<keyword evidence="1" id="KW-1133">Transmembrane helix</keyword>
<name>A0ABQ6PPL4_9BACT</name>
<dbReference type="Gene3D" id="1.25.40.10">
    <property type="entry name" value="Tetratricopeptide repeat domain"/>
    <property type="match status" value="1"/>
</dbReference>
<gene>
    <name evidence="2" type="ORF">Aconfl_24950</name>
</gene>
<keyword evidence="1" id="KW-0812">Transmembrane</keyword>
<dbReference type="RefSeq" id="WP_338224566.1">
    <property type="nucleotide sequence ID" value="NZ_BTPD01000007.1"/>
</dbReference>
<dbReference type="EMBL" id="BTPD01000007">
    <property type="protein sequence ID" value="GMQ29852.1"/>
    <property type="molecule type" value="Genomic_DNA"/>
</dbReference>
<reference evidence="2 3" key="1">
    <citation type="submission" date="2023-08" db="EMBL/GenBank/DDBJ databases">
        <title>Draft genome sequence of Algoriphagus confluentis.</title>
        <authorList>
            <person name="Takatani N."/>
            <person name="Hosokawa M."/>
            <person name="Sawabe T."/>
        </authorList>
    </citation>
    <scope>NUCLEOTIDE SEQUENCE [LARGE SCALE GENOMIC DNA]</scope>
    <source>
        <strain evidence="2 3">NBRC 111222</strain>
    </source>
</reference>
<accession>A0ABQ6PPL4</accession>
<evidence type="ECO:0000313" key="3">
    <source>
        <dbReference type="Proteomes" id="UP001338309"/>
    </source>
</evidence>
<evidence type="ECO:0000313" key="2">
    <source>
        <dbReference type="EMBL" id="GMQ29852.1"/>
    </source>
</evidence>
<dbReference type="SUPFAM" id="SSF48452">
    <property type="entry name" value="TPR-like"/>
    <property type="match status" value="1"/>
</dbReference>
<evidence type="ECO:0000256" key="1">
    <source>
        <dbReference type="SAM" id="Phobius"/>
    </source>
</evidence>
<dbReference type="InterPro" id="IPR011990">
    <property type="entry name" value="TPR-like_helical_dom_sf"/>
</dbReference>
<keyword evidence="3" id="KW-1185">Reference proteome</keyword>
<organism evidence="2 3">
    <name type="scientific">Algoriphagus confluentis</name>
    <dbReference type="NCBI Taxonomy" id="1697556"/>
    <lineage>
        <taxon>Bacteria</taxon>
        <taxon>Pseudomonadati</taxon>
        <taxon>Bacteroidota</taxon>
        <taxon>Cytophagia</taxon>
        <taxon>Cytophagales</taxon>
        <taxon>Cyclobacteriaceae</taxon>
        <taxon>Algoriphagus</taxon>
    </lineage>
</organism>